<dbReference type="PROSITE" id="PS50110">
    <property type="entry name" value="RESPONSE_REGULATORY"/>
    <property type="match status" value="1"/>
</dbReference>
<comment type="caution">
    <text evidence="6">The sequence shown here is derived from an EMBL/GenBank/DDBJ whole genome shotgun (WGS) entry which is preliminary data.</text>
</comment>
<evidence type="ECO:0000313" key="6">
    <source>
        <dbReference type="EMBL" id="RDD83089.1"/>
    </source>
</evidence>
<dbReference type="CDD" id="cd06170">
    <property type="entry name" value="LuxR_C_like"/>
    <property type="match status" value="1"/>
</dbReference>
<dbReference type="Proteomes" id="UP000253782">
    <property type="component" value="Unassembled WGS sequence"/>
</dbReference>
<keyword evidence="7" id="KW-1185">Reference proteome</keyword>
<dbReference type="SMART" id="SM00421">
    <property type="entry name" value="HTH_LUXR"/>
    <property type="match status" value="1"/>
</dbReference>
<dbReference type="Gene3D" id="3.40.50.2300">
    <property type="match status" value="1"/>
</dbReference>
<reference evidence="6 7" key="1">
    <citation type="submission" date="2018-07" db="EMBL/GenBank/DDBJ databases">
        <title>Dyella tabacisoli L4-6T, whole genome shotgun sequence.</title>
        <authorList>
            <person name="Zhou X.-K."/>
            <person name="Li W.-J."/>
            <person name="Duan Y.-Q."/>
        </authorList>
    </citation>
    <scope>NUCLEOTIDE SEQUENCE [LARGE SCALE GENOMIC DNA]</scope>
    <source>
        <strain evidence="6 7">L4-6</strain>
    </source>
</reference>
<organism evidence="6 7">
    <name type="scientific">Dyella tabacisoli</name>
    <dbReference type="NCBI Taxonomy" id="2282381"/>
    <lineage>
        <taxon>Bacteria</taxon>
        <taxon>Pseudomonadati</taxon>
        <taxon>Pseudomonadota</taxon>
        <taxon>Gammaproteobacteria</taxon>
        <taxon>Lysobacterales</taxon>
        <taxon>Rhodanobacteraceae</taxon>
        <taxon>Dyella</taxon>
    </lineage>
</organism>
<dbReference type="Pfam" id="PF00072">
    <property type="entry name" value="Response_reg"/>
    <property type="match status" value="1"/>
</dbReference>
<dbReference type="AlphaFoldDB" id="A0A369UXM0"/>
<dbReference type="PROSITE" id="PS50043">
    <property type="entry name" value="HTH_LUXR_2"/>
    <property type="match status" value="1"/>
</dbReference>
<sequence length="210" mass="22816">MSQAESRIRILTVDDHPMLREGIAAVIEGQPDMVLVAEASNGREAVEQFRRYRPDVTLMDLQMPEMNGIDAITLIRKEFPAASILVLTTYKGDVQALRALKAGAQGYLLKSALRKELLDTIRHLYAGKRAIPAEIAMEIADHAVDDALTPREIAVLTCVAAGNSNKAVAAELAISEETVKAHMKSILAKLDAKDRTHAVTIGLRRGVIGP</sequence>
<feature type="domain" description="Response regulatory" evidence="5">
    <location>
        <begin position="9"/>
        <end position="125"/>
    </location>
</feature>
<evidence type="ECO:0000256" key="1">
    <source>
        <dbReference type="ARBA" id="ARBA00022553"/>
    </source>
</evidence>
<dbReference type="PANTHER" id="PTHR43214:SF43">
    <property type="entry name" value="TWO-COMPONENT RESPONSE REGULATOR"/>
    <property type="match status" value="1"/>
</dbReference>
<dbReference type="InterPro" id="IPR039420">
    <property type="entry name" value="WalR-like"/>
</dbReference>
<dbReference type="GO" id="GO:0006355">
    <property type="term" value="P:regulation of DNA-templated transcription"/>
    <property type="evidence" value="ECO:0007669"/>
    <property type="project" value="InterPro"/>
</dbReference>
<dbReference type="OrthoDB" id="9796655at2"/>
<dbReference type="GO" id="GO:0003677">
    <property type="term" value="F:DNA binding"/>
    <property type="evidence" value="ECO:0007669"/>
    <property type="project" value="UniProtKB-KW"/>
</dbReference>
<evidence type="ECO:0000256" key="3">
    <source>
        <dbReference type="PROSITE-ProRule" id="PRU00169"/>
    </source>
</evidence>
<evidence type="ECO:0000256" key="2">
    <source>
        <dbReference type="ARBA" id="ARBA00023125"/>
    </source>
</evidence>
<feature type="domain" description="HTH luxR-type" evidence="4">
    <location>
        <begin position="141"/>
        <end position="206"/>
    </location>
</feature>
<dbReference type="InterPro" id="IPR016032">
    <property type="entry name" value="Sig_transdc_resp-reg_C-effctor"/>
</dbReference>
<dbReference type="InterPro" id="IPR000792">
    <property type="entry name" value="Tscrpt_reg_LuxR_C"/>
</dbReference>
<proteinExistence type="predicted"/>
<dbReference type="InterPro" id="IPR001789">
    <property type="entry name" value="Sig_transdc_resp-reg_receiver"/>
</dbReference>
<evidence type="ECO:0000313" key="7">
    <source>
        <dbReference type="Proteomes" id="UP000253782"/>
    </source>
</evidence>
<dbReference type="RefSeq" id="WP_114843479.1">
    <property type="nucleotide sequence ID" value="NZ_JBHSPE010000001.1"/>
</dbReference>
<dbReference type="SUPFAM" id="SSF46894">
    <property type="entry name" value="C-terminal effector domain of the bipartite response regulators"/>
    <property type="match status" value="1"/>
</dbReference>
<dbReference type="PRINTS" id="PR00038">
    <property type="entry name" value="HTHLUXR"/>
</dbReference>
<keyword evidence="2 6" id="KW-0238">DNA-binding</keyword>
<evidence type="ECO:0000259" key="5">
    <source>
        <dbReference type="PROSITE" id="PS50110"/>
    </source>
</evidence>
<dbReference type="SMART" id="SM00448">
    <property type="entry name" value="REC"/>
    <property type="match status" value="1"/>
</dbReference>
<dbReference type="CDD" id="cd17535">
    <property type="entry name" value="REC_NarL-like"/>
    <property type="match status" value="1"/>
</dbReference>
<keyword evidence="1 3" id="KW-0597">Phosphoprotein</keyword>
<protein>
    <submittedName>
        <fullName evidence="6">DNA-binding response regulator</fullName>
    </submittedName>
</protein>
<dbReference type="Pfam" id="PF00196">
    <property type="entry name" value="GerE"/>
    <property type="match status" value="1"/>
</dbReference>
<feature type="modified residue" description="4-aspartylphosphate" evidence="3">
    <location>
        <position position="60"/>
    </location>
</feature>
<dbReference type="EMBL" id="QQAH01000001">
    <property type="protein sequence ID" value="RDD83089.1"/>
    <property type="molecule type" value="Genomic_DNA"/>
</dbReference>
<dbReference type="SUPFAM" id="SSF52172">
    <property type="entry name" value="CheY-like"/>
    <property type="match status" value="1"/>
</dbReference>
<gene>
    <name evidence="6" type="ORF">DVJ77_00250</name>
</gene>
<dbReference type="PANTHER" id="PTHR43214">
    <property type="entry name" value="TWO-COMPONENT RESPONSE REGULATOR"/>
    <property type="match status" value="1"/>
</dbReference>
<evidence type="ECO:0000259" key="4">
    <source>
        <dbReference type="PROSITE" id="PS50043"/>
    </source>
</evidence>
<dbReference type="PROSITE" id="PS00622">
    <property type="entry name" value="HTH_LUXR_1"/>
    <property type="match status" value="1"/>
</dbReference>
<dbReference type="InterPro" id="IPR011006">
    <property type="entry name" value="CheY-like_superfamily"/>
</dbReference>
<name>A0A369UXM0_9GAMM</name>
<accession>A0A369UXM0</accession>
<dbReference type="InterPro" id="IPR058245">
    <property type="entry name" value="NreC/VraR/RcsB-like_REC"/>
</dbReference>
<dbReference type="GO" id="GO:0000160">
    <property type="term" value="P:phosphorelay signal transduction system"/>
    <property type="evidence" value="ECO:0007669"/>
    <property type="project" value="InterPro"/>
</dbReference>